<dbReference type="MGI" id="MGI:1917373">
    <property type="gene designation" value="Nbdy"/>
</dbReference>
<dbReference type="Bgee" id="ENSMUSG00000086316">
    <property type="expression patterns" value="Expressed in dorsal pancreas and 230 other cell types or tissues"/>
</dbReference>
<keyword evidence="1" id="KW-0732">Signal</keyword>
<reference evidence="2 4" key="2">
    <citation type="journal article" date="2011" name="PLoS Biol.">
        <title>Modernizing reference genome assemblies.</title>
        <authorList>
            <person name="Church D.M."/>
            <person name="Schneider V.A."/>
            <person name="Graves T."/>
            <person name="Auger K."/>
            <person name="Cunningham F."/>
            <person name="Bouk N."/>
            <person name="Chen H.C."/>
            <person name="Agarwala R."/>
            <person name="McLaren W.M."/>
            <person name="Ritchie G.R."/>
            <person name="Albracht D."/>
            <person name="Kremitzki M."/>
            <person name="Rock S."/>
            <person name="Kotkiewicz H."/>
            <person name="Kremitzki C."/>
            <person name="Wollam A."/>
            <person name="Trani L."/>
            <person name="Fulton L."/>
            <person name="Fulton R."/>
            <person name="Matthews L."/>
            <person name="Whitehead S."/>
            <person name="Chow W."/>
            <person name="Torrance J."/>
            <person name="Dunn M."/>
            <person name="Harden G."/>
            <person name="Threadgold G."/>
            <person name="Wood J."/>
            <person name="Collins J."/>
            <person name="Heath P."/>
            <person name="Griffiths G."/>
            <person name="Pelan S."/>
            <person name="Grafham D."/>
            <person name="Eichler E.E."/>
            <person name="Weinstock G."/>
            <person name="Mardis E.R."/>
            <person name="Wilson R.K."/>
            <person name="Howe K."/>
            <person name="Flicek P."/>
            <person name="Hubbard T."/>
        </authorList>
    </citation>
    <scope>NUCLEOTIDE SEQUENCE [LARGE SCALE GENOMIC DNA]</scope>
    <source>
        <strain evidence="2 4">C57BL/6J</strain>
    </source>
</reference>
<dbReference type="Ensembl" id="ENSMUST00000208235.2">
    <property type="protein sequence ID" value="ENSMUSP00000147221.2"/>
    <property type="gene ID" value="ENSMUSG00000086316.9"/>
</dbReference>
<evidence type="ECO:0000256" key="1">
    <source>
        <dbReference type="SAM" id="SignalP"/>
    </source>
</evidence>
<gene>
    <name evidence="2 3" type="primary">Nbdy</name>
    <name evidence="3" type="synonym">2210013O21Rik</name>
</gene>
<name>A0A140LJI0_MOUSE</name>
<protein>
    <submittedName>
        <fullName evidence="2">Negative regulator of P-body association</fullName>
    </submittedName>
</protein>
<evidence type="ECO:0000313" key="2">
    <source>
        <dbReference type="Ensembl" id="ENSMUSP00000147221.2"/>
    </source>
</evidence>
<reference evidence="2" key="4">
    <citation type="submission" date="2025-09" db="UniProtKB">
        <authorList>
            <consortium name="Ensembl"/>
        </authorList>
    </citation>
    <scope>IDENTIFICATION</scope>
    <source>
        <strain evidence="2">C57BL/6J</strain>
    </source>
</reference>
<dbReference type="BioGRID-ORCS" id="70123">
    <property type="hits" value="2 hits in 17 CRISPR screens"/>
</dbReference>
<sequence>MLKAHLIFSTPLTISLFDCATWRPYLQTEYYDVMTVISPPEFG</sequence>
<feature type="signal peptide" evidence="1">
    <location>
        <begin position="1"/>
        <end position="15"/>
    </location>
</feature>
<dbReference type="GeneID" id="70123"/>
<organism evidence="2 4">
    <name type="scientific">Mus musculus</name>
    <name type="common">Mouse</name>
    <dbReference type="NCBI Taxonomy" id="10090"/>
    <lineage>
        <taxon>Eukaryota</taxon>
        <taxon>Metazoa</taxon>
        <taxon>Chordata</taxon>
        <taxon>Craniata</taxon>
        <taxon>Vertebrata</taxon>
        <taxon>Euteleostomi</taxon>
        <taxon>Mammalia</taxon>
        <taxon>Eutheria</taxon>
        <taxon>Euarchontoglires</taxon>
        <taxon>Glires</taxon>
        <taxon>Rodentia</taxon>
        <taxon>Myomorpha</taxon>
        <taxon>Muroidea</taxon>
        <taxon>Muridae</taxon>
        <taxon>Murinae</taxon>
        <taxon>Mus</taxon>
        <taxon>Mus</taxon>
    </lineage>
</organism>
<dbReference type="Proteomes" id="UP000000589">
    <property type="component" value="Chromosome X"/>
</dbReference>
<dbReference type="STRING" id="10090.ENSMUSP00000147221"/>
<accession>A0A140LJI0</accession>
<dbReference type="OrthoDB" id="9543421at2759"/>
<reference evidence="2" key="3">
    <citation type="submission" date="2025-08" db="UniProtKB">
        <authorList>
            <consortium name="Ensembl"/>
        </authorList>
    </citation>
    <scope>IDENTIFICATION</scope>
    <source>
        <strain evidence="2">C57BL/6J</strain>
    </source>
</reference>
<dbReference type="AGR" id="MGI:1917373"/>
<dbReference type="GeneTree" id="ENSGT00390000004891"/>
<dbReference type="AlphaFoldDB" id="A0A140LJI0"/>
<evidence type="ECO:0000313" key="3">
    <source>
        <dbReference type="MGI" id="MGI:1917373"/>
    </source>
</evidence>
<dbReference type="ExpressionAtlas" id="A0A140LJI0">
    <property type="expression patterns" value="baseline and differential"/>
</dbReference>
<feature type="chain" id="PRO_5013040151" evidence="1">
    <location>
        <begin position="16"/>
        <end position="43"/>
    </location>
</feature>
<dbReference type="CTD" id="550643"/>
<keyword evidence="4" id="KW-1185">Reference proteome</keyword>
<dbReference type="VEuPathDB" id="HostDB:ENSMUSG00000086316"/>
<proteinExistence type="predicted"/>
<reference evidence="2 4" key="1">
    <citation type="journal article" date="2009" name="PLoS Biol.">
        <title>Lineage-specific biology revealed by a finished genome assembly of the mouse.</title>
        <authorList>
            <consortium name="Mouse Genome Sequencing Consortium"/>
            <person name="Church D.M."/>
            <person name="Goodstadt L."/>
            <person name="Hillier L.W."/>
            <person name="Zody M.C."/>
            <person name="Goldstein S."/>
            <person name="She X."/>
            <person name="Bult C.J."/>
            <person name="Agarwala R."/>
            <person name="Cherry J.L."/>
            <person name="DiCuccio M."/>
            <person name="Hlavina W."/>
            <person name="Kapustin Y."/>
            <person name="Meric P."/>
            <person name="Maglott D."/>
            <person name="Birtle Z."/>
            <person name="Marques A.C."/>
            <person name="Graves T."/>
            <person name="Zhou S."/>
            <person name="Teague B."/>
            <person name="Potamousis K."/>
            <person name="Churas C."/>
            <person name="Place M."/>
            <person name="Herschleb J."/>
            <person name="Runnheim R."/>
            <person name="Forrest D."/>
            <person name="Amos-Landgraf J."/>
            <person name="Schwartz D.C."/>
            <person name="Cheng Z."/>
            <person name="Lindblad-Toh K."/>
            <person name="Eichler E.E."/>
            <person name="Ponting C.P."/>
        </authorList>
    </citation>
    <scope>NUCLEOTIDE SEQUENCE [LARGE SCALE GENOMIC DNA]</scope>
    <source>
        <strain evidence="2 4">C57BL/6J</strain>
    </source>
</reference>
<evidence type="ECO:0000313" key="4">
    <source>
        <dbReference type="Proteomes" id="UP000000589"/>
    </source>
</evidence>